<keyword evidence="2" id="KW-1185">Reference proteome</keyword>
<name>I2GHZ6_9BACT</name>
<sequence length="311" mass="33940">MNVSVWCGISLLVLTGCQNLRQEVDLDGLTQQPNKLVVSAFISPQDTVLTVKVNRTRPIGDPYSATSGLVTDANVTLTNAGRSLSLLYNDDQQQYQASPARLPIRSGQTYTLTVQTPDGLRVSSSCTVPPTVPVQKIVLDSVQETNGNKQYVVQLAWRDPSRTKNYYQTIGAFTYLRSCVTCSPAEKASQRPVRAPIAFSAPANLGGLVSDNLRDGSVLTSEWGQLQADSTDKATSTSKTIFRDYYARATVMAVLLHVDEAYYRYHAAAELAARYDGNPFAEPVMIPSNIKNGLGCFAAYNKSTLLVTLKR</sequence>
<dbReference type="AlphaFoldDB" id="I2GHZ6"/>
<dbReference type="OrthoDB" id="1115009at2"/>
<accession>I2GHZ6</accession>
<proteinExistence type="predicted"/>
<dbReference type="Pfam" id="PF14054">
    <property type="entry name" value="DUF4249"/>
    <property type="match status" value="1"/>
</dbReference>
<dbReference type="InterPro" id="IPR025345">
    <property type="entry name" value="DUF4249"/>
</dbReference>
<dbReference type="STRING" id="1185876.BN8_02622"/>
<protein>
    <recommendedName>
        <fullName evidence="3">DUF4249 domain-containing protein</fullName>
    </recommendedName>
</protein>
<evidence type="ECO:0008006" key="3">
    <source>
        <dbReference type="Google" id="ProtNLM"/>
    </source>
</evidence>
<evidence type="ECO:0000313" key="1">
    <source>
        <dbReference type="EMBL" id="CCH53521.1"/>
    </source>
</evidence>
<dbReference type="Proteomes" id="UP000009309">
    <property type="component" value="Unassembled WGS sequence"/>
</dbReference>
<dbReference type="RefSeq" id="WP_009282103.1">
    <property type="nucleotide sequence ID" value="NZ_CAIT01000006.1"/>
</dbReference>
<organism evidence="1 2">
    <name type="scientific">Fibrisoma limi BUZ 3</name>
    <dbReference type="NCBI Taxonomy" id="1185876"/>
    <lineage>
        <taxon>Bacteria</taxon>
        <taxon>Pseudomonadati</taxon>
        <taxon>Bacteroidota</taxon>
        <taxon>Cytophagia</taxon>
        <taxon>Cytophagales</taxon>
        <taxon>Spirosomataceae</taxon>
        <taxon>Fibrisoma</taxon>
    </lineage>
</organism>
<reference evidence="1 2" key="1">
    <citation type="journal article" date="2012" name="J. Bacteriol.">
        <title>Genome Sequence of the Filamentous Bacterium Fibrisoma limi BUZ 3T.</title>
        <authorList>
            <person name="Filippini M."/>
            <person name="Qi W."/>
            <person name="Jaenicke S."/>
            <person name="Goesmann A."/>
            <person name="Smits T.H."/>
            <person name="Bagheri H.C."/>
        </authorList>
    </citation>
    <scope>NUCLEOTIDE SEQUENCE [LARGE SCALE GENOMIC DNA]</scope>
    <source>
        <strain evidence="2">BUZ 3T</strain>
    </source>
</reference>
<dbReference type="EMBL" id="CAIT01000006">
    <property type="protein sequence ID" value="CCH53521.1"/>
    <property type="molecule type" value="Genomic_DNA"/>
</dbReference>
<comment type="caution">
    <text evidence="1">The sequence shown here is derived from an EMBL/GenBank/DDBJ whole genome shotgun (WGS) entry which is preliminary data.</text>
</comment>
<evidence type="ECO:0000313" key="2">
    <source>
        <dbReference type="Proteomes" id="UP000009309"/>
    </source>
</evidence>
<gene>
    <name evidence="1" type="ORF">BN8_02622</name>
</gene>
<dbReference type="eggNOG" id="ENOG5031UUW">
    <property type="taxonomic scope" value="Bacteria"/>
</dbReference>